<dbReference type="RefSeq" id="WP_066768882.1">
    <property type="nucleotide sequence ID" value="NZ_CP013244.1"/>
</dbReference>
<comment type="catalytic activity">
    <reaction evidence="1 5 6">
        <text>[protein]-peptidylproline (omega=180) = [protein]-peptidylproline (omega=0)</text>
        <dbReference type="Rhea" id="RHEA:16237"/>
        <dbReference type="Rhea" id="RHEA-COMP:10747"/>
        <dbReference type="Rhea" id="RHEA-COMP:10748"/>
        <dbReference type="ChEBI" id="CHEBI:83833"/>
        <dbReference type="ChEBI" id="CHEBI:83834"/>
        <dbReference type="EC" id="5.2.1.8"/>
    </reaction>
</comment>
<proteinExistence type="inferred from homology"/>
<dbReference type="KEGG" id="cbot:ATE48_05915"/>
<dbReference type="AlphaFoldDB" id="A0A1B1AG22"/>
<evidence type="ECO:0000256" key="6">
    <source>
        <dbReference type="RuleBase" id="RU003915"/>
    </source>
</evidence>
<keyword evidence="3 5" id="KW-0697">Rotamase</keyword>
<reference evidence="8 9" key="1">
    <citation type="submission" date="2015-11" db="EMBL/GenBank/DDBJ databases">
        <title>Whole-Genome Sequence of Candidatus Oderbacter manganicum from the National Park Lower Oder Valley, Germany.</title>
        <authorList>
            <person name="Braun B."/>
            <person name="Liere K."/>
            <person name="Szewzyk U."/>
        </authorList>
    </citation>
    <scope>NUCLEOTIDE SEQUENCE [LARGE SCALE GENOMIC DNA]</scope>
    <source>
        <strain evidence="8 9">OTSz_A_272</strain>
    </source>
</reference>
<dbReference type="InterPro" id="IPR046357">
    <property type="entry name" value="PPIase_dom_sf"/>
</dbReference>
<dbReference type="STRING" id="1759059.ATE48_05915"/>
<evidence type="ECO:0000256" key="2">
    <source>
        <dbReference type="ARBA" id="ARBA00006577"/>
    </source>
</evidence>
<gene>
    <name evidence="8" type="ORF">ATE48_05915</name>
</gene>
<evidence type="ECO:0000313" key="9">
    <source>
        <dbReference type="Proteomes" id="UP000092498"/>
    </source>
</evidence>
<dbReference type="Pfam" id="PF00254">
    <property type="entry name" value="FKBP_C"/>
    <property type="match status" value="1"/>
</dbReference>
<protein>
    <recommendedName>
        <fullName evidence="6">Peptidyl-prolyl cis-trans isomerase</fullName>
        <ecNumber evidence="6">5.2.1.8</ecNumber>
    </recommendedName>
</protein>
<evidence type="ECO:0000313" key="8">
    <source>
        <dbReference type="EMBL" id="ANP45485.1"/>
    </source>
</evidence>
<evidence type="ECO:0000256" key="1">
    <source>
        <dbReference type="ARBA" id="ARBA00000971"/>
    </source>
</evidence>
<dbReference type="FunCoup" id="A0A1B1AG22">
    <property type="interactions" value="510"/>
</dbReference>
<dbReference type="PROSITE" id="PS50059">
    <property type="entry name" value="FKBP_PPIASE"/>
    <property type="match status" value="1"/>
</dbReference>
<organism evidence="8 9">
    <name type="scientific">Candidatus Viadribacter manganicus</name>
    <dbReference type="NCBI Taxonomy" id="1759059"/>
    <lineage>
        <taxon>Bacteria</taxon>
        <taxon>Pseudomonadati</taxon>
        <taxon>Pseudomonadota</taxon>
        <taxon>Alphaproteobacteria</taxon>
        <taxon>Hyphomonadales</taxon>
        <taxon>Hyphomonadaceae</taxon>
        <taxon>Candidatus Viadribacter</taxon>
    </lineage>
</organism>
<dbReference type="OrthoDB" id="9812109at2"/>
<dbReference type="PANTHER" id="PTHR43811">
    <property type="entry name" value="FKBP-TYPE PEPTIDYL-PROLYL CIS-TRANS ISOMERASE FKPA"/>
    <property type="match status" value="1"/>
</dbReference>
<evidence type="ECO:0000256" key="5">
    <source>
        <dbReference type="PROSITE-ProRule" id="PRU00277"/>
    </source>
</evidence>
<evidence type="ECO:0000256" key="3">
    <source>
        <dbReference type="ARBA" id="ARBA00023110"/>
    </source>
</evidence>
<dbReference type="InterPro" id="IPR001179">
    <property type="entry name" value="PPIase_FKBP_dom"/>
</dbReference>
<evidence type="ECO:0000259" key="7">
    <source>
        <dbReference type="PROSITE" id="PS50059"/>
    </source>
</evidence>
<evidence type="ECO:0000256" key="4">
    <source>
        <dbReference type="ARBA" id="ARBA00023235"/>
    </source>
</evidence>
<accession>A0A1B1AG22</accession>
<dbReference type="SUPFAM" id="SSF54534">
    <property type="entry name" value="FKBP-like"/>
    <property type="match status" value="1"/>
</dbReference>
<dbReference type="GO" id="GO:0003755">
    <property type="term" value="F:peptidyl-prolyl cis-trans isomerase activity"/>
    <property type="evidence" value="ECO:0007669"/>
    <property type="project" value="UniProtKB-UniRule"/>
</dbReference>
<keyword evidence="4 5" id="KW-0413">Isomerase</keyword>
<dbReference type="InParanoid" id="A0A1B1AG22"/>
<dbReference type="Gene3D" id="3.10.50.40">
    <property type="match status" value="1"/>
</dbReference>
<sequence>MMRVVLFAATLTLAACGNSSGVMDEIQRAEQNETSGAPAQDIPGLGAEVNEQAQTLPSGLEIQFTRRGANQSLAQPTMNASVLVHYQGTFVDGGQEFDSSFGGDPVEFPLQAVVPGFSEAITHMRPGDEVIATFPGSLGYGPSGRGPIPPNAALRFRIVLLAYQEPGADQVHAPQ</sequence>
<dbReference type="PROSITE" id="PS51257">
    <property type="entry name" value="PROKAR_LIPOPROTEIN"/>
    <property type="match status" value="1"/>
</dbReference>
<name>A0A1B1AG22_9PROT</name>
<comment type="similarity">
    <text evidence="2 6">Belongs to the FKBP-type PPIase family.</text>
</comment>
<dbReference type="EC" id="5.2.1.8" evidence="6"/>
<dbReference type="Proteomes" id="UP000092498">
    <property type="component" value="Chromosome"/>
</dbReference>
<dbReference type="PANTHER" id="PTHR43811:SF19">
    <property type="entry name" value="39 KDA FK506-BINDING NUCLEAR PROTEIN"/>
    <property type="match status" value="1"/>
</dbReference>
<keyword evidence="9" id="KW-1185">Reference proteome</keyword>
<dbReference type="EMBL" id="CP013244">
    <property type="protein sequence ID" value="ANP45485.1"/>
    <property type="molecule type" value="Genomic_DNA"/>
</dbReference>
<feature type="domain" description="PPIase FKBP-type" evidence="7">
    <location>
        <begin position="79"/>
        <end position="164"/>
    </location>
</feature>